<dbReference type="Pfam" id="PF13540">
    <property type="entry name" value="RCC1_2"/>
    <property type="match status" value="1"/>
</dbReference>
<dbReference type="Gene3D" id="2.130.10.30">
    <property type="entry name" value="Regulator of chromosome condensation 1/beta-lactamase-inhibitor protein II"/>
    <property type="match status" value="1"/>
</dbReference>
<dbReference type="PANTHER" id="PTHR22872">
    <property type="entry name" value="BTK-BINDING PROTEIN-RELATED"/>
    <property type="match status" value="1"/>
</dbReference>
<dbReference type="InterPro" id="IPR051625">
    <property type="entry name" value="Signaling_Regulatory_Domain"/>
</dbReference>
<evidence type="ECO:0000313" key="6">
    <source>
        <dbReference type="Proteomes" id="UP001148312"/>
    </source>
</evidence>
<feature type="compositionally biased region" description="Polar residues" evidence="3">
    <location>
        <begin position="60"/>
        <end position="77"/>
    </location>
</feature>
<dbReference type="InterPro" id="IPR000408">
    <property type="entry name" value="Reg_chr_condens"/>
</dbReference>
<dbReference type="Gene3D" id="3.30.710.10">
    <property type="entry name" value="Potassium Channel Kv1.1, Chain A"/>
    <property type="match status" value="2"/>
</dbReference>
<feature type="compositionally biased region" description="Gly residues" evidence="3">
    <location>
        <begin position="1667"/>
        <end position="1676"/>
    </location>
</feature>
<dbReference type="SUPFAM" id="SSF50985">
    <property type="entry name" value="RCC1/BLIP-II"/>
    <property type="match status" value="1"/>
</dbReference>
<comment type="caution">
    <text evidence="5">The sequence shown here is derived from an EMBL/GenBank/DDBJ whole genome shotgun (WGS) entry which is preliminary data.</text>
</comment>
<feature type="compositionally biased region" description="Polar residues" evidence="3">
    <location>
        <begin position="1191"/>
        <end position="1201"/>
    </location>
</feature>
<dbReference type="PRINTS" id="PR00633">
    <property type="entry name" value="RCCNDNSATION"/>
</dbReference>
<dbReference type="RefSeq" id="XP_056794751.1">
    <property type="nucleotide sequence ID" value="XM_056930458.1"/>
</dbReference>
<dbReference type="GeneID" id="81620707"/>
<reference evidence="5" key="2">
    <citation type="journal article" date="2023" name="IMA Fungus">
        <title>Comparative genomic study of the Penicillium genus elucidates a diverse pangenome and 15 lateral gene transfer events.</title>
        <authorList>
            <person name="Petersen C."/>
            <person name="Sorensen T."/>
            <person name="Nielsen M.R."/>
            <person name="Sondergaard T.E."/>
            <person name="Sorensen J.L."/>
            <person name="Fitzpatrick D.A."/>
            <person name="Frisvad J.C."/>
            <person name="Nielsen K.L."/>
        </authorList>
    </citation>
    <scope>NUCLEOTIDE SEQUENCE</scope>
    <source>
        <strain evidence="5">IBT 30728</strain>
    </source>
</reference>
<evidence type="ECO:0000259" key="4">
    <source>
        <dbReference type="PROSITE" id="PS50097"/>
    </source>
</evidence>
<dbReference type="InterPro" id="IPR036770">
    <property type="entry name" value="Ankyrin_rpt-contain_sf"/>
</dbReference>
<feature type="region of interest" description="Disordered" evidence="3">
    <location>
        <begin position="49"/>
        <end position="93"/>
    </location>
</feature>
<dbReference type="Proteomes" id="UP001148312">
    <property type="component" value="Unassembled WGS sequence"/>
</dbReference>
<feature type="region of interest" description="Disordered" evidence="3">
    <location>
        <begin position="1234"/>
        <end position="1253"/>
    </location>
</feature>
<sequence>MSSRLWEYFIQNDVESFERYLANVATFAGPRASGAPGAAAMAAAMSLSSRTGSPGGVAPSSPNSSKQRKTSTSSPGTSLPERFGTPRGNPALSRADLNARDHFGRTLLHHIASSPKSTAIRYARALLEIPFLDIYAQDWESGWTALHRALYAGNATIALALLTRDTRDMTDYSKPGHTAQTGNLIKIKDREGYSPFDIYGSTITSRNLKPATPSPELMRAVGPNVEANSAAFEQDSDSDSDFHDSDYEYFDNEPVVKEVAVVVRGALKSRKDFAADEIFTLGSNKNLNLGLGDQDDRQFPERIVLKRPEHLLSRFYQEHLEQMEKLGLDDLIVDKETKDLPTVIKNKPMKLKNIAMSKLHTAVLTDDPEANLFMCGFGPGGRLGTGDEATRFSFVCIETGGLAGKKVVSVALGQDHSLAITQQGEILSWGSNKFGQLGYGLPRTSNKNDVPIQSTPRQIFNPFKKEVILGAAASAIHSVVFSSGGLYTFGKNEGQLGLVDSDARSLEVQTTPRRVGASLFRGAIAMVSAIDRATAVLLQNHEVWVFSQYGYSKISFPLEASSRFIRDSFMATRYGGGVNHVVKLTSGGNTICALSSSGDVFTVHVNKSDDPSIPTSTTNPTKIRNSLAAPERAWSVKKSHMAATDVDVGQDGSIIICTASGSAFRKEKRNKTKDGASKDFKFARIPGLSSVVAVRSNAFGAYAVAQRDCDVTREQIHVSESALWEDLLPLSPFIHPAQQDVISTLLQDLEGESGSLTAAMAMKRAILMSPGIEDQFLAVRSKGTVWMTSTVSDVRIPVHEFLLAGRSPVLRKALREFRESYYASVPNVFDIEYGKDGATQVRLMGADPLTVMNIVFFLYTDSILDVWHKAKSSPQSAARYRQVRIEVMKAATHLALPSLERAARLVVEPEKTLKTDMAHAIKHASFFDDADVVVDLAQGDTVHVHSQVVCQRSPFFDTLFNGRSGGAWLAPRRSGSSDKVNVDLKHIPLSTFDFVLRYLYADLEEQLFDEVRTKNLDEFIDIILDVMYVADELMIDRLSQICQKMLGRFVHVRNISYFLNSVATVFVSEFKEASLEYMCLNLEAMLANRYLEDLDDDLLRRLDHVCKENQLACFPVSRGRNSEEFVFEKYPELVASVEVDKQRRIDAMALQSRLREFELYDPRPRASVAEKLTASPLTRKGKATVSRDTESSVNSPMLKPRQSTNDLMFQMDDEMVLSPRDAGKGKAVLRSLGTEDRSYPDSPALGASVPDGGSLGDGTYFDERMSSPHEALLSESPSEVRAIAMQRKRSVVSPESGGAPWGSIVTLNAKKDLKGIMGETSQTRVSNLTLGMESRRESSGNFNAKLSQKERKKIQQQQLQEKLAAAQQKTQDSPKNPWQSVSQAASRSPSKDPLPGQKAPNKPTTDPFKSSQKPAMTLRQTIAGTASPPARPIATPARPSDRSVPDTSASRSFSKPSPSVPPVSSPPCYQQPKASPQPAIQSIRHIPRQDPNRPSSSGRSLSLAAILLQQQSEKDEIREAATAKHNLQEIQAEQEFQQWWDQESKRVQGLLDPEPNGQPDGKAGASGACGRDGKASGPSGNSRKRRANKSGTGAPGSAPGATGAAGGSSASLPRENGNAPPSQAPATPRKHANGPRPSPHGQTPVPVRGNTPLGPSGGRNARRGGGHRGGGGAGGGHRGRGKERVQT</sequence>
<dbReference type="InterPro" id="IPR011333">
    <property type="entry name" value="SKP1/BTB/POZ_sf"/>
</dbReference>
<dbReference type="SUPFAM" id="SSF48403">
    <property type="entry name" value="Ankyrin repeat"/>
    <property type="match status" value="1"/>
</dbReference>
<dbReference type="SMART" id="SM00225">
    <property type="entry name" value="BTB"/>
    <property type="match status" value="2"/>
</dbReference>
<feature type="region of interest" description="Disordered" evidence="3">
    <location>
        <begin position="1329"/>
        <end position="1502"/>
    </location>
</feature>
<feature type="compositionally biased region" description="Low complexity" evidence="3">
    <location>
        <begin position="1448"/>
        <end position="1457"/>
    </location>
</feature>
<organism evidence="5 6">
    <name type="scientific">Penicillium diatomitis</name>
    <dbReference type="NCBI Taxonomy" id="2819901"/>
    <lineage>
        <taxon>Eukaryota</taxon>
        <taxon>Fungi</taxon>
        <taxon>Dikarya</taxon>
        <taxon>Ascomycota</taxon>
        <taxon>Pezizomycotina</taxon>
        <taxon>Eurotiomycetes</taxon>
        <taxon>Eurotiomycetidae</taxon>
        <taxon>Eurotiales</taxon>
        <taxon>Aspergillaceae</taxon>
        <taxon>Penicillium</taxon>
    </lineage>
</organism>
<evidence type="ECO:0000256" key="1">
    <source>
        <dbReference type="ARBA" id="ARBA00022737"/>
    </source>
</evidence>
<feature type="region of interest" description="Disordered" evidence="3">
    <location>
        <begin position="1538"/>
        <end position="1687"/>
    </location>
</feature>
<feature type="repeat" description="RCC1" evidence="2">
    <location>
        <begin position="424"/>
        <end position="484"/>
    </location>
</feature>
<evidence type="ECO:0000256" key="3">
    <source>
        <dbReference type="SAM" id="MobiDB-lite"/>
    </source>
</evidence>
<accession>A0A9W9XMH5</accession>
<dbReference type="EMBL" id="JAPWDQ010000001">
    <property type="protein sequence ID" value="KAJ5495738.1"/>
    <property type="molecule type" value="Genomic_DNA"/>
</dbReference>
<gene>
    <name evidence="5" type="ORF">N7539_000854</name>
</gene>
<dbReference type="PROSITE" id="PS50012">
    <property type="entry name" value="RCC1_3"/>
    <property type="match status" value="2"/>
</dbReference>
<feature type="compositionally biased region" description="Polar residues" evidence="3">
    <location>
        <begin position="1373"/>
        <end position="1388"/>
    </location>
</feature>
<dbReference type="SUPFAM" id="SSF54695">
    <property type="entry name" value="POZ domain"/>
    <property type="match status" value="1"/>
</dbReference>
<dbReference type="PANTHER" id="PTHR22872:SF2">
    <property type="entry name" value="INHIBITOR OF BRUTON TYROSINE KINASE"/>
    <property type="match status" value="1"/>
</dbReference>
<dbReference type="PROSITE" id="PS50097">
    <property type="entry name" value="BTB"/>
    <property type="match status" value="1"/>
</dbReference>
<proteinExistence type="predicted"/>
<evidence type="ECO:0000313" key="5">
    <source>
        <dbReference type="EMBL" id="KAJ5495738.1"/>
    </source>
</evidence>
<dbReference type="InterPro" id="IPR009091">
    <property type="entry name" value="RCC1/BLIP-II"/>
</dbReference>
<feature type="repeat" description="RCC1" evidence="2">
    <location>
        <begin position="370"/>
        <end position="423"/>
    </location>
</feature>
<reference evidence="5" key="1">
    <citation type="submission" date="2022-12" db="EMBL/GenBank/DDBJ databases">
        <authorList>
            <person name="Petersen C."/>
        </authorList>
    </citation>
    <scope>NUCLEOTIDE SEQUENCE</scope>
    <source>
        <strain evidence="5">IBT 30728</strain>
    </source>
</reference>
<feature type="region of interest" description="Disordered" evidence="3">
    <location>
        <begin position="1173"/>
        <end position="1201"/>
    </location>
</feature>
<protein>
    <recommendedName>
        <fullName evidence="4">BTB domain-containing protein</fullName>
    </recommendedName>
</protein>
<name>A0A9W9XMH5_9EURO</name>
<dbReference type="CDD" id="cd18186">
    <property type="entry name" value="BTB_POZ_ZBTB_KLHL-like"/>
    <property type="match status" value="1"/>
</dbReference>
<keyword evidence="6" id="KW-1185">Reference proteome</keyword>
<keyword evidence="1" id="KW-0677">Repeat</keyword>
<evidence type="ECO:0000256" key="2">
    <source>
        <dbReference type="PROSITE-ProRule" id="PRU00235"/>
    </source>
</evidence>
<feature type="domain" description="BTB" evidence="4">
    <location>
        <begin position="930"/>
        <end position="1002"/>
    </location>
</feature>
<feature type="compositionally biased region" description="Low complexity" evidence="3">
    <location>
        <begin position="1425"/>
        <end position="1438"/>
    </location>
</feature>
<feature type="compositionally biased region" description="Low complexity" evidence="3">
    <location>
        <begin position="1355"/>
        <end position="1371"/>
    </location>
</feature>
<dbReference type="Gene3D" id="1.25.40.20">
    <property type="entry name" value="Ankyrin repeat-containing domain"/>
    <property type="match status" value="1"/>
</dbReference>
<dbReference type="InterPro" id="IPR000210">
    <property type="entry name" value="BTB/POZ_dom"/>
</dbReference>
<feature type="compositionally biased region" description="Polar residues" evidence="3">
    <location>
        <begin position="1402"/>
        <end position="1424"/>
    </location>
</feature>
<dbReference type="Pfam" id="PF00651">
    <property type="entry name" value="BTB"/>
    <property type="match status" value="1"/>
</dbReference>
<feature type="compositionally biased region" description="Low complexity" evidence="3">
    <location>
        <begin position="1590"/>
        <end position="1611"/>
    </location>
</feature>